<feature type="region of interest" description="Disordered" evidence="1">
    <location>
        <begin position="164"/>
        <end position="183"/>
    </location>
</feature>
<gene>
    <name evidence="4" type="ORF">ACE1CA_22850</name>
</gene>
<organism evidence="4 5">
    <name type="scientific">Floridaenema evergladense BLCC-F167</name>
    <dbReference type="NCBI Taxonomy" id="3153639"/>
    <lineage>
        <taxon>Bacteria</taxon>
        <taxon>Bacillati</taxon>
        <taxon>Cyanobacteriota</taxon>
        <taxon>Cyanophyceae</taxon>
        <taxon>Oscillatoriophycideae</taxon>
        <taxon>Aerosakkonematales</taxon>
        <taxon>Aerosakkonemataceae</taxon>
        <taxon>Floridanema</taxon>
        <taxon>Floridanema evergladense</taxon>
    </lineage>
</organism>
<feature type="domain" description="Putative zinc-finger" evidence="3">
    <location>
        <begin position="35"/>
        <end position="54"/>
    </location>
</feature>
<feature type="compositionally biased region" description="Polar residues" evidence="1">
    <location>
        <begin position="164"/>
        <end position="176"/>
    </location>
</feature>
<proteinExistence type="predicted"/>
<protein>
    <submittedName>
        <fullName evidence="4">Anti-sigma factor</fullName>
    </submittedName>
</protein>
<reference evidence="4 5" key="1">
    <citation type="submission" date="2024-09" db="EMBL/GenBank/DDBJ databases">
        <title>Floridaenema gen nov. (Aerosakkonemataceae, Aerosakkonematales ord. nov., Cyanobacteria) from benthic tropical and subtropical fresh waters, with the description of four new species.</title>
        <authorList>
            <person name="Moretto J.A."/>
            <person name="Berthold D.E."/>
            <person name="Lefler F.W."/>
            <person name="Huang I.-S."/>
            <person name="Laughinghouse H. IV."/>
        </authorList>
    </citation>
    <scope>NUCLEOTIDE SEQUENCE [LARGE SCALE GENOMIC DNA]</scope>
    <source>
        <strain evidence="4 5">BLCC-F167</strain>
    </source>
</reference>
<comment type="caution">
    <text evidence="4">The sequence shown here is derived from an EMBL/GenBank/DDBJ whole genome shotgun (WGS) entry which is preliminary data.</text>
</comment>
<dbReference type="RefSeq" id="WP_413279728.1">
    <property type="nucleotide sequence ID" value="NZ_JBHFNT010000209.1"/>
</dbReference>
<dbReference type="InterPro" id="IPR027383">
    <property type="entry name" value="Znf_put"/>
</dbReference>
<evidence type="ECO:0000313" key="5">
    <source>
        <dbReference type="Proteomes" id="UP001576780"/>
    </source>
</evidence>
<name>A0ABV4WRP2_9CYAN</name>
<feature type="region of interest" description="Disordered" evidence="1">
    <location>
        <begin position="1"/>
        <end position="25"/>
    </location>
</feature>
<keyword evidence="2" id="KW-0812">Transmembrane</keyword>
<keyword evidence="5" id="KW-1185">Reference proteome</keyword>
<sequence length="183" mass="20307">MTPEFESQNHKQNSFEDSPDPCQCARDTEKRDRFELLSAYLDGEVSATERKQVENWLETDPSTQCLYKRLLNLRQRLRGVPVPAATQPVDVTVDRVFSSIEKRRRKPILVWGGTAIAAALIAAVSGIFGNQNAWSPQIASSPAKPDSEALTIALSEPVIQLPQVSTNTYKSPQSPATYPHSIK</sequence>
<evidence type="ECO:0000313" key="4">
    <source>
        <dbReference type="EMBL" id="MFB2837376.1"/>
    </source>
</evidence>
<keyword evidence="2" id="KW-1133">Transmembrane helix</keyword>
<dbReference type="PANTHER" id="PTHR30273">
    <property type="entry name" value="PERIPLASMIC SIGNAL SENSOR AND SIGMA FACTOR ACTIVATOR FECR-RELATED"/>
    <property type="match status" value="1"/>
</dbReference>
<accession>A0ABV4WRP2</accession>
<dbReference type="PANTHER" id="PTHR30273:SF2">
    <property type="entry name" value="PROTEIN FECR"/>
    <property type="match status" value="1"/>
</dbReference>
<evidence type="ECO:0000256" key="2">
    <source>
        <dbReference type="SAM" id="Phobius"/>
    </source>
</evidence>
<dbReference type="EMBL" id="JBHFNT010000209">
    <property type="protein sequence ID" value="MFB2837376.1"/>
    <property type="molecule type" value="Genomic_DNA"/>
</dbReference>
<evidence type="ECO:0000259" key="3">
    <source>
        <dbReference type="Pfam" id="PF13490"/>
    </source>
</evidence>
<evidence type="ECO:0000256" key="1">
    <source>
        <dbReference type="SAM" id="MobiDB-lite"/>
    </source>
</evidence>
<dbReference type="Pfam" id="PF13490">
    <property type="entry name" value="zf-HC2"/>
    <property type="match status" value="1"/>
</dbReference>
<dbReference type="Proteomes" id="UP001576780">
    <property type="component" value="Unassembled WGS sequence"/>
</dbReference>
<dbReference type="InterPro" id="IPR012373">
    <property type="entry name" value="Ferrdict_sens_TM"/>
</dbReference>
<keyword evidence="2" id="KW-0472">Membrane</keyword>
<feature type="transmembrane region" description="Helical" evidence="2">
    <location>
        <begin position="108"/>
        <end position="128"/>
    </location>
</feature>